<dbReference type="Pfam" id="PF05938">
    <property type="entry name" value="Self-incomp_S1"/>
    <property type="match status" value="1"/>
</dbReference>
<dbReference type="PANTHER" id="PTHR31232">
    <property type="match status" value="1"/>
</dbReference>
<evidence type="ECO:0000256" key="5">
    <source>
        <dbReference type="ARBA" id="ARBA00022729"/>
    </source>
</evidence>
<name>A0A7N0UQ72_KALFE</name>
<dbReference type="OMA" id="PPFWPIT"/>
<feature type="chain" id="PRO_5029951536" description="S-protein homolog" evidence="6">
    <location>
        <begin position="29"/>
        <end position="144"/>
    </location>
</feature>
<dbReference type="GO" id="GO:0060320">
    <property type="term" value="P:rejection of self pollen"/>
    <property type="evidence" value="ECO:0007669"/>
    <property type="project" value="UniProtKB-KW"/>
</dbReference>
<dbReference type="PANTHER" id="PTHR31232:SF149">
    <property type="entry name" value="S-PROTEIN HOMOLOG"/>
    <property type="match status" value="1"/>
</dbReference>
<evidence type="ECO:0000256" key="4">
    <source>
        <dbReference type="ARBA" id="ARBA00022525"/>
    </source>
</evidence>
<feature type="signal peptide" evidence="6">
    <location>
        <begin position="1"/>
        <end position="28"/>
    </location>
</feature>
<proteinExistence type="inferred from homology"/>
<keyword evidence="4 6" id="KW-0964">Secreted</keyword>
<organism evidence="7 8">
    <name type="scientific">Kalanchoe fedtschenkoi</name>
    <name type="common">Lavender scallops</name>
    <name type="synonym">South American air plant</name>
    <dbReference type="NCBI Taxonomy" id="63787"/>
    <lineage>
        <taxon>Eukaryota</taxon>
        <taxon>Viridiplantae</taxon>
        <taxon>Streptophyta</taxon>
        <taxon>Embryophyta</taxon>
        <taxon>Tracheophyta</taxon>
        <taxon>Spermatophyta</taxon>
        <taxon>Magnoliopsida</taxon>
        <taxon>eudicotyledons</taxon>
        <taxon>Gunneridae</taxon>
        <taxon>Pentapetalae</taxon>
        <taxon>Saxifragales</taxon>
        <taxon>Crassulaceae</taxon>
        <taxon>Kalanchoe</taxon>
    </lineage>
</organism>
<sequence length="144" mass="17486">MNTTQISRSSIIFLSFLITLSFVPLFDAGIDIPRRTNVKVTNVLGRGTDLTIYCRDKKNDLGKQVVKFEESWEFRFKPNFWGTTLFHCTLQWDYEFKYFNIYVEMRDLERCHRECWWHIRKDKPCLMDWDTWQYNQCEVYVDGP</sequence>
<evidence type="ECO:0000313" key="7">
    <source>
        <dbReference type="EnsemblPlants" id="Kaladp0081s0085.1.v1.1.CDS.1"/>
    </source>
</evidence>
<protein>
    <recommendedName>
        <fullName evidence="6">S-protein homolog</fullName>
    </recommendedName>
</protein>
<dbReference type="Gramene" id="Kaladp0081s0085.1.v1.1">
    <property type="protein sequence ID" value="Kaladp0081s0085.1.v1.1.CDS.1"/>
    <property type="gene ID" value="Kaladp0081s0085.v1.1"/>
</dbReference>
<dbReference type="EnsemblPlants" id="Kaladp0081s0085.1.v1.1">
    <property type="protein sequence ID" value="Kaladp0081s0085.1.v1.1.CDS.1"/>
    <property type="gene ID" value="Kaladp0081s0085.v1.1"/>
</dbReference>
<evidence type="ECO:0000256" key="3">
    <source>
        <dbReference type="ARBA" id="ARBA00022471"/>
    </source>
</evidence>
<evidence type="ECO:0000256" key="2">
    <source>
        <dbReference type="ARBA" id="ARBA00005581"/>
    </source>
</evidence>
<reference evidence="7" key="1">
    <citation type="submission" date="2021-01" db="UniProtKB">
        <authorList>
            <consortium name="EnsemblPlants"/>
        </authorList>
    </citation>
    <scope>IDENTIFICATION</scope>
</reference>
<comment type="similarity">
    <text evidence="2 6">Belongs to the plant self-incompatibility (S1) protein family.</text>
</comment>
<evidence type="ECO:0000256" key="6">
    <source>
        <dbReference type="RuleBase" id="RU367044"/>
    </source>
</evidence>
<keyword evidence="3 6" id="KW-0713">Self-incompatibility</keyword>
<dbReference type="InterPro" id="IPR010264">
    <property type="entry name" value="Self-incomp_S1"/>
</dbReference>
<comment type="subcellular location">
    <subcellularLocation>
        <location evidence="1 6">Secreted</location>
    </subcellularLocation>
</comment>
<dbReference type="GO" id="GO:0005576">
    <property type="term" value="C:extracellular region"/>
    <property type="evidence" value="ECO:0007669"/>
    <property type="project" value="UniProtKB-SubCell"/>
</dbReference>
<dbReference type="AlphaFoldDB" id="A0A7N0UQ72"/>
<keyword evidence="8" id="KW-1185">Reference proteome</keyword>
<evidence type="ECO:0000313" key="8">
    <source>
        <dbReference type="Proteomes" id="UP000594263"/>
    </source>
</evidence>
<dbReference type="Proteomes" id="UP000594263">
    <property type="component" value="Unplaced"/>
</dbReference>
<keyword evidence="5 6" id="KW-0732">Signal</keyword>
<evidence type="ECO:0000256" key="1">
    <source>
        <dbReference type="ARBA" id="ARBA00004613"/>
    </source>
</evidence>
<accession>A0A7N0UQ72</accession>